<dbReference type="InterPro" id="IPR000595">
    <property type="entry name" value="cNMP-bd_dom"/>
</dbReference>
<dbReference type="Proteomes" id="UP001596495">
    <property type="component" value="Unassembled WGS sequence"/>
</dbReference>
<dbReference type="CDD" id="cd00038">
    <property type="entry name" value="CAP_ED"/>
    <property type="match status" value="1"/>
</dbReference>
<protein>
    <submittedName>
        <fullName evidence="2">Crp/Fnr family transcriptional regulator</fullName>
    </submittedName>
</protein>
<sequence>MSAPTVSVRFNIQDLAQAMAHSHALDALPLNLNAEQWKVLADFLQPLQLQEGQKLMEQGIKDRTVYFVESGTLTVHYEDAKERIRLAMVGPGSVLGEGAFYSHLPRSATVTATNVCRLWCLTPLRYRELASRHPDVALELTMAMSAVLARRLYNRPKRVAVT</sequence>
<dbReference type="Gene3D" id="2.60.120.10">
    <property type="entry name" value="Jelly Rolls"/>
    <property type="match status" value="1"/>
</dbReference>
<evidence type="ECO:0000259" key="1">
    <source>
        <dbReference type="PROSITE" id="PS50042"/>
    </source>
</evidence>
<organism evidence="2 3">
    <name type="scientific">Hydrogenophaga bisanensis</name>
    <dbReference type="NCBI Taxonomy" id="439611"/>
    <lineage>
        <taxon>Bacteria</taxon>
        <taxon>Pseudomonadati</taxon>
        <taxon>Pseudomonadota</taxon>
        <taxon>Betaproteobacteria</taxon>
        <taxon>Burkholderiales</taxon>
        <taxon>Comamonadaceae</taxon>
        <taxon>Hydrogenophaga</taxon>
    </lineage>
</organism>
<dbReference type="Pfam" id="PF00027">
    <property type="entry name" value="cNMP_binding"/>
    <property type="match status" value="1"/>
</dbReference>
<feature type="domain" description="Cyclic nucleotide-binding" evidence="1">
    <location>
        <begin position="28"/>
        <end position="129"/>
    </location>
</feature>
<keyword evidence="3" id="KW-1185">Reference proteome</keyword>
<evidence type="ECO:0000313" key="2">
    <source>
        <dbReference type="EMBL" id="MFC7435331.1"/>
    </source>
</evidence>
<reference evidence="3" key="1">
    <citation type="journal article" date="2019" name="Int. J. Syst. Evol. Microbiol.">
        <title>The Global Catalogue of Microorganisms (GCM) 10K type strain sequencing project: providing services to taxonomists for standard genome sequencing and annotation.</title>
        <authorList>
            <consortium name="The Broad Institute Genomics Platform"/>
            <consortium name="The Broad Institute Genome Sequencing Center for Infectious Disease"/>
            <person name="Wu L."/>
            <person name="Ma J."/>
        </authorList>
    </citation>
    <scope>NUCLEOTIDE SEQUENCE [LARGE SCALE GENOMIC DNA]</scope>
    <source>
        <strain evidence="3">CCUG 54518</strain>
    </source>
</reference>
<dbReference type="EMBL" id="JBHTBX010000007">
    <property type="protein sequence ID" value="MFC7435331.1"/>
    <property type="molecule type" value="Genomic_DNA"/>
</dbReference>
<dbReference type="InterPro" id="IPR050397">
    <property type="entry name" value="Env_Response_Regulators"/>
</dbReference>
<dbReference type="PANTHER" id="PTHR24567:SF74">
    <property type="entry name" value="HTH-TYPE TRANSCRIPTIONAL REGULATOR ARCR"/>
    <property type="match status" value="1"/>
</dbReference>
<dbReference type="SUPFAM" id="SSF51206">
    <property type="entry name" value="cAMP-binding domain-like"/>
    <property type="match status" value="1"/>
</dbReference>
<gene>
    <name evidence="2" type="ORF">ACFQNJ_12520</name>
</gene>
<dbReference type="InterPro" id="IPR018490">
    <property type="entry name" value="cNMP-bd_dom_sf"/>
</dbReference>
<accession>A0ABW2RB64</accession>
<comment type="caution">
    <text evidence="2">The sequence shown here is derived from an EMBL/GenBank/DDBJ whole genome shotgun (WGS) entry which is preliminary data.</text>
</comment>
<dbReference type="SMART" id="SM00100">
    <property type="entry name" value="cNMP"/>
    <property type="match status" value="1"/>
</dbReference>
<name>A0ABW2RB64_9BURK</name>
<proteinExistence type="predicted"/>
<dbReference type="InterPro" id="IPR014710">
    <property type="entry name" value="RmlC-like_jellyroll"/>
</dbReference>
<evidence type="ECO:0000313" key="3">
    <source>
        <dbReference type="Proteomes" id="UP001596495"/>
    </source>
</evidence>
<dbReference type="PROSITE" id="PS50042">
    <property type="entry name" value="CNMP_BINDING_3"/>
    <property type="match status" value="1"/>
</dbReference>
<dbReference type="RefSeq" id="WP_382257844.1">
    <property type="nucleotide sequence ID" value="NZ_JBHTBX010000007.1"/>
</dbReference>
<dbReference type="PANTHER" id="PTHR24567">
    <property type="entry name" value="CRP FAMILY TRANSCRIPTIONAL REGULATORY PROTEIN"/>
    <property type="match status" value="1"/>
</dbReference>